<keyword evidence="2" id="KW-1185">Reference proteome</keyword>
<comment type="caution">
    <text evidence="1">The sequence shown here is derived from an EMBL/GenBank/DDBJ whole genome shotgun (WGS) entry which is preliminary data.</text>
</comment>
<accession>A0ABQ6E467</accession>
<gene>
    <name evidence="1" type="ORF">GCM10007916_32470</name>
</gene>
<evidence type="ECO:0000313" key="2">
    <source>
        <dbReference type="Proteomes" id="UP001157353"/>
    </source>
</evidence>
<evidence type="ECO:0000313" key="1">
    <source>
        <dbReference type="EMBL" id="GLS92177.1"/>
    </source>
</evidence>
<dbReference type="Proteomes" id="UP001157353">
    <property type="component" value="Unassembled WGS sequence"/>
</dbReference>
<reference evidence="2" key="1">
    <citation type="journal article" date="2019" name="Int. J. Syst. Evol. Microbiol.">
        <title>The Global Catalogue of Microorganisms (GCM) 10K type strain sequencing project: providing services to taxonomists for standard genome sequencing and annotation.</title>
        <authorList>
            <consortium name="The Broad Institute Genomics Platform"/>
            <consortium name="The Broad Institute Genome Sequencing Center for Infectious Disease"/>
            <person name="Wu L."/>
            <person name="Ma J."/>
        </authorList>
    </citation>
    <scope>NUCLEOTIDE SEQUENCE [LARGE SCALE GENOMIC DNA]</scope>
    <source>
        <strain evidence="2">NBRC 103166</strain>
    </source>
</reference>
<protein>
    <submittedName>
        <fullName evidence="1">Uncharacterized protein</fullName>
    </submittedName>
</protein>
<name>A0ABQ6E467_9GAMM</name>
<organism evidence="1 2">
    <name type="scientific">Psychromonas marina</name>
    <dbReference type="NCBI Taxonomy" id="88364"/>
    <lineage>
        <taxon>Bacteria</taxon>
        <taxon>Pseudomonadati</taxon>
        <taxon>Pseudomonadota</taxon>
        <taxon>Gammaproteobacteria</taxon>
        <taxon>Alteromonadales</taxon>
        <taxon>Psychromonadaceae</taxon>
        <taxon>Psychromonas</taxon>
    </lineage>
</organism>
<dbReference type="EMBL" id="BSPQ01000019">
    <property type="protein sequence ID" value="GLS92177.1"/>
    <property type="molecule type" value="Genomic_DNA"/>
</dbReference>
<proteinExistence type="predicted"/>
<sequence length="76" mass="9316">MKTDNQMISALLLRVKKRSIKRFILLINKDEIFFCIALKATYRDERQKQPLYKIKPDQKLDLVHKNIKHKYIRRFL</sequence>